<dbReference type="AlphaFoldDB" id="A0A1Y1ZL86"/>
<name>A0A1Y1ZL86_9PLEO</name>
<dbReference type="EMBL" id="MCFA01000065">
    <property type="protein sequence ID" value="ORY11021.1"/>
    <property type="molecule type" value="Genomic_DNA"/>
</dbReference>
<feature type="region of interest" description="Disordered" evidence="1">
    <location>
        <begin position="143"/>
        <end position="162"/>
    </location>
</feature>
<protein>
    <submittedName>
        <fullName evidence="2">Uncharacterized protein</fullName>
    </submittedName>
</protein>
<gene>
    <name evidence="2" type="ORF">BCR34DRAFT_588161</name>
</gene>
<dbReference type="Proteomes" id="UP000193144">
    <property type="component" value="Unassembled WGS sequence"/>
</dbReference>
<organism evidence="2 3">
    <name type="scientific">Clohesyomyces aquaticus</name>
    <dbReference type="NCBI Taxonomy" id="1231657"/>
    <lineage>
        <taxon>Eukaryota</taxon>
        <taxon>Fungi</taxon>
        <taxon>Dikarya</taxon>
        <taxon>Ascomycota</taxon>
        <taxon>Pezizomycotina</taxon>
        <taxon>Dothideomycetes</taxon>
        <taxon>Pleosporomycetidae</taxon>
        <taxon>Pleosporales</taxon>
        <taxon>Lindgomycetaceae</taxon>
        <taxon>Clohesyomyces</taxon>
    </lineage>
</organism>
<evidence type="ECO:0000313" key="2">
    <source>
        <dbReference type="EMBL" id="ORY11021.1"/>
    </source>
</evidence>
<reference evidence="2 3" key="1">
    <citation type="submission" date="2016-07" db="EMBL/GenBank/DDBJ databases">
        <title>Pervasive Adenine N6-methylation of Active Genes in Fungi.</title>
        <authorList>
            <consortium name="DOE Joint Genome Institute"/>
            <person name="Mondo S.J."/>
            <person name="Dannebaum R.O."/>
            <person name="Kuo R.C."/>
            <person name="Labutti K."/>
            <person name="Haridas S."/>
            <person name="Kuo A."/>
            <person name="Salamov A."/>
            <person name="Ahrendt S.R."/>
            <person name="Lipzen A."/>
            <person name="Sullivan W."/>
            <person name="Andreopoulos W.B."/>
            <person name="Clum A."/>
            <person name="Lindquist E."/>
            <person name="Daum C."/>
            <person name="Ramamoorthy G.K."/>
            <person name="Gryganskyi A."/>
            <person name="Culley D."/>
            <person name="Magnuson J.K."/>
            <person name="James T.Y."/>
            <person name="O'Malley M.A."/>
            <person name="Stajich J.E."/>
            <person name="Spatafora J.W."/>
            <person name="Visel A."/>
            <person name="Grigoriev I.V."/>
        </authorList>
    </citation>
    <scope>NUCLEOTIDE SEQUENCE [LARGE SCALE GENOMIC DNA]</scope>
    <source>
        <strain evidence="2 3">CBS 115471</strain>
    </source>
</reference>
<evidence type="ECO:0000313" key="3">
    <source>
        <dbReference type="Proteomes" id="UP000193144"/>
    </source>
</evidence>
<proteinExistence type="predicted"/>
<feature type="compositionally biased region" description="Low complexity" evidence="1">
    <location>
        <begin position="424"/>
        <end position="438"/>
    </location>
</feature>
<keyword evidence="3" id="KW-1185">Reference proteome</keyword>
<comment type="caution">
    <text evidence="2">The sequence shown here is derived from an EMBL/GenBank/DDBJ whole genome shotgun (WGS) entry which is preliminary data.</text>
</comment>
<feature type="region of interest" description="Disordered" evidence="1">
    <location>
        <begin position="404"/>
        <end position="448"/>
    </location>
</feature>
<sequence>MGREGYEDQVGDQSLGSLVPSHAFRAASFSGAGWTSHDRGTRCAALQGPQWPWQQRASSARMRALDAQVSFSVQYALSEVSGPPLSDLAGKPINRAATARRERASEQRASRGCRRRPWRLPVRASAQMTRRLWARAFHVRGSPLSRRRRQRRRPSLPARDHTTAAPTCALSVVSSGLALSAHNNCLSPGCRDTLLTTITRVRVSLRARPHPHWRFLPVAARPGDLLSVRLVSKNRRSLAVPGSLPCALSLPSSLVLQWSDAANPWPSRCPPPTRPLLVEWPAVSPSCGRRRADAVAEIWGQDTVPKLRLPFPHAAKLVPTDRGSVGASEERLAASLRAHLTASHGFESTRVSVPQNHNSTSQANRTQALSCFLSCFLFGLLSASLSCKCEPTVGLPCPRDSEPCVPRSIKRRRRPSSPKPPCPRISLRSSRSSQLPGRCPSPSRFWTGDTTPLPDSAHLSLSMSWPSRANVTCPAILCKLQRTAQDTCK</sequence>
<evidence type="ECO:0000256" key="1">
    <source>
        <dbReference type="SAM" id="MobiDB-lite"/>
    </source>
</evidence>
<feature type="compositionally biased region" description="Basic residues" evidence="1">
    <location>
        <begin position="145"/>
        <end position="154"/>
    </location>
</feature>
<accession>A0A1Y1ZL86</accession>